<organism evidence="2 3">
    <name type="scientific">Candidatus Ozemobacter sibiricus</name>
    <dbReference type="NCBI Taxonomy" id="2268124"/>
    <lineage>
        <taxon>Bacteria</taxon>
        <taxon>Candidatus Ozemobacteria</taxon>
        <taxon>Candidatus Ozemobacterales</taxon>
        <taxon>Candidatus Ozemobacteraceae</taxon>
        <taxon>Candidatus Ozemobacter</taxon>
    </lineage>
</organism>
<keyword evidence="1" id="KW-0812">Transmembrane</keyword>
<dbReference type="AlphaFoldDB" id="A0A367ZNH4"/>
<evidence type="ECO:0000313" key="3">
    <source>
        <dbReference type="Proteomes" id="UP000252355"/>
    </source>
</evidence>
<keyword evidence="1" id="KW-0472">Membrane</keyword>
<comment type="caution">
    <text evidence="2">The sequence shown here is derived from an EMBL/GenBank/DDBJ whole genome shotgun (WGS) entry which is preliminary data.</text>
</comment>
<dbReference type="EMBL" id="QOQW01000013">
    <property type="protein sequence ID" value="RCK79417.1"/>
    <property type="molecule type" value="Genomic_DNA"/>
</dbReference>
<evidence type="ECO:0000256" key="1">
    <source>
        <dbReference type="SAM" id="Phobius"/>
    </source>
</evidence>
<evidence type="ECO:0000313" key="2">
    <source>
        <dbReference type="EMBL" id="RCK79417.1"/>
    </source>
</evidence>
<keyword evidence="1" id="KW-1133">Transmembrane helix</keyword>
<protein>
    <submittedName>
        <fullName evidence="2">Uncharacterized protein</fullName>
    </submittedName>
</protein>
<feature type="transmembrane region" description="Helical" evidence="1">
    <location>
        <begin position="20"/>
        <end position="44"/>
    </location>
</feature>
<gene>
    <name evidence="2" type="ORF">OZSIB_0057</name>
</gene>
<sequence>MMGIPTGNSRAKRIPGRGRAVTLVEILVAVGLCALIGTTLLTFIRSGRKEVTFTSEHLQAVILSQKVSEDLIEELMINPYGIETLGVDTSSSGGWQDVTDGRSVFFSMVEDRRPPWGVIDPNVDGTLDPSMKPLYESIRRFRFRLAGERLAASGDSELRNLVNCGLTFQWPAQTGQGEAQTSLLLFSPAAPRKINLAYTVDEAAIDAQIPAALGRAGASLAQIAADLGENVETLRALGRIALVLRGFVSSDYFRTQEEKIRQLRTELSRVPSIDLARQYEKRLEVAKAWYDLAKTCFQVVAYLVPQFDVLRQQGRLAANPQSMAQLGGAILQDFGMFRIIYEYFVGSLIQARYYYYSLLQRDLARYKGGKVQLQTILKLIDLYRIGAVLPTRPQGKDEFRAFLRRIKDSAVGRNPSLTRLVEYETHLLETPDRWLRAYPNLERIHGLTQGKIPETMAFINAQVGSAF</sequence>
<dbReference type="Proteomes" id="UP000252355">
    <property type="component" value="Unassembled WGS sequence"/>
</dbReference>
<reference evidence="2 3" key="1">
    <citation type="submission" date="2018-05" db="EMBL/GenBank/DDBJ databases">
        <title>A metagenomic window into the 2 km-deep terrestrial subsurface aquifer revealed taxonomically and functionally diverse microbial community comprising novel uncultured bacterial lineages.</title>
        <authorList>
            <person name="Kadnikov V.V."/>
            <person name="Mardanov A.V."/>
            <person name="Beletsky A.V."/>
            <person name="Banks D."/>
            <person name="Pimenov N.V."/>
            <person name="Frank Y.A."/>
            <person name="Karnachuk O.V."/>
            <person name="Ravin N.V."/>
        </authorList>
    </citation>
    <scope>NUCLEOTIDE SEQUENCE [LARGE SCALE GENOMIC DNA]</scope>
    <source>
        <strain evidence="2">BY5</strain>
    </source>
</reference>
<proteinExistence type="predicted"/>
<name>A0A367ZNH4_9BACT</name>
<accession>A0A367ZNH4</accession>